<dbReference type="GO" id="GO:0000723">
    <property type="term" value="P:telomere maintenance"/>
    <property type="evidence" value="ECO:0007669"/>
    <property type="project" value="InterPro"/>
</dbReference>
<dbReference type="InterPro" id="IPR027417">
    <property type="entry name" value="P-loop_NTPase"/>
</dbReference>
<comment type="catalytic activity">
    <reaction evidence="1">
        <text>ATP + H2O = ADP + phosphate + H(+)</text>
        <dbReference type="Rhea" id="RHEA:13065"/>
        <dbReference type="ChEBI" id="CHEBI:15377"/>
        <dbReference type="ChEBI" id="CHEBI:15378"/>
        <dbReference type="ChEBI" id="CHEBI:30616"/>
        <dbReference type="ChEBI" id="CHEBI:43474"/>
        <dbReference type="ChEBI" id="CHEBI:456216"/>
        <dbReference type="EC" id="5.6.2.3"/>
    </reaction>
</comment>
<dbReference type="PANTHER" id="PTHR10492:SF57">
    <property type="entry name" value="ATP-DEPENDENT DNA HELICASE"/>
    <property type="match status" value="1"/>
</dbReference>
<evidence type="ECO:0000313" key="5">
    <source>
        <dbReference type="Proteomes" id="UP000615446"/>
    </source>
</evidence>
<comment type="caution">
    <text evidence="4">The sequence shown here is derived from an EMBL/GenBank/DDBJ whole genome shotgun (WGS) entry which is preliminary data.</text>
</comment>
<keyword evidence="1 4" id="KW-0347">Helicase</keyword>
<comment type="cofactor">
    <cofactor evidence="1">
        <name>Mg(2+)</name>
        <dbReference type="ChEBI" id="CHEBI:18420"/>
    </cofactor>
</comment>
<evidence type="ECO:0000256" key="1">
    <source>
        <dbReference type="RuleBase" id="RU363044"/>
    </source>
</evidence>
<dbReference type="GO" id="GO:0005524">
    <property type="term" value="F:ATP binding"/>
    <property type="evidence" value="ECO:0007669"/>
    <property type="project" value="UniProtKB-KW"/>
</dbReference>
<dbReference type="GO" id="GO:0016787">
    <property type="term" value="F:hydrolase activity"/>
    <property type="evidence" value="ECO:0007669"/>
    <property type="project" value="UniProtKB-KW"/>
</dbReference>
<feature type="domain" description="DNA helicase Pif1-like DEAD-box helicase" evidence="2">
    <location>
        <begin position="127"/>
        <end position="228"/>
    </location>
</feature>
<dbReference type="Pfam" id="PF05970">
    <property type="entry name" value="PIF1"/>
    <property type="match status" value="1"/>
</dbReference>
<gene>
    <name evidence="4" type="ORF">RCL2_000808000</name>
</gene>
<protein>
    <recommendedName>
        <fullName evidence="1">ATP-dependent DNA helicase</fullName>
        <ecNumber evidence="1">5.6.2.3</ecNumber>
    </recommendedName>
</protein>
<dbReference type="EMBL" id="BLAL01000053">
    <property type="protein sequence ID" value="GES80820.1"/>
    <property type="molecule type" value="Genomic_DNA"/>
</dbReference>
<keyword evidence="1" id="KW-0547">Nucleotide-binding</keyword>
<keyword evidence="1" id="KW-0378">Hydrolase</keyword>
<dbReference type="GO" id="GO:0006281">
    <property type="term" value="P:DNA repair"/>
    <property type="evidence" value="ECO:0007669"/>
    <property type="project" value="UniProtKB-KW"/>
</dbReference>
<keyword evidence="1" id="KW-0227">DNA damage</keyword>
<dbReference type="InterPro" id="IPR049163">
    <property type="entry name" value="Pif1-like_2B_dom"/>
</dbReference>
<dbReference type="Pfam" id="PF21530">
    <property type="entry name" value="Pif1_2B_dom"/>
    <property type="match status" value="1"/>
</dbReference>
<dbReference type="SUPFAM" id="SSF52540">
    <property type="entry name" value="P-loop containing nucleoside triphosphate hydrolases"/>
    <property type="match status" value="2"/>
</dbReference>
<keyword evidence="1" id="KW-0233">DNA recombination</keyword>
<sequence>MLSDFSIMSPDYSLIDDFTQTDLIAEETNYDINKLQEILSKEDSLNINQKAIYNTIIKAINNETNQTVFFIDNPEGYGKTFLFNMILAKVRLNHKIALAVASSGIAALLLDGGRTAHSRFKIPIPLTETPMTHKFAYEAVDKTFRDITGIEEPFGGKIFIMGGDFRQILPVVIQGTRGQIIDTCIKSSSLWKYVNIMHLTINMRIQNNEQQEFVNYLLQVGEGKNNIEEDIIKLSNDIILNNNHIESLISKVFNNFNINYNNANNYTNFIKDRAILATKNEVVNDINEKIIKDFSGQAQEFLSADSVEDEDSVHQNLYPIEFLKTLTPSGTPPHKLILKVDAPIMLLRNISPIEGLCNGTRLIVKRFQQHVIDAEILTGSHIDKRVFIPQIKMTPSDVRLPFQLVCHQFPVCLAFAMTINKAQDQTIPHMGLDLHNPIFAHGQLYVALSRVQSKNNIVILIDNYYDENIYTKNIVYREIF</sequence>
<dbReference type="Proteomes" id="UP000615446">
    <property type="component" value="Unassembled WGS sequence"/>
</dbReference>
<evidence type="ECO:0000259" key="2">
    <source>
        <dbReference type="Pfam" id="PF05970"/>
    </source>
</evidence>
<keyword evidence="1" id="KW-0234">DNA repair</keyword>
<keyword evidence="1" id="KW-0067">ATP-binding</keyword>
<dbReference type="AlphaFoldDB" id="A0A8H3L800"/>
<dbReference type="GO" id="GO:0043139">
    <property type="term" value="F:5'-3' DNA helicase activity"/>
    <property type="evidence" value="ECO:0007669"/>
    <property type="project" value="UniProtKB-EC"/>
</dbReference>
<dbReference type="Gene3D" id="3.40.50.300">
    <property type="entry name" value="P-loop containing nucleotide triphosphate hydrolases"/>
    <property type="match status" value="1"/>
</dbReference>
<evidence type="ECO:0000313" key="4">
    <source>
        <dbReference type="EMBL" id="GES80820.1"/>
    </source>
</evidence>
<dbReference type="EC" id="5.6.2.3" evidence="1"/>
<dbReference type="OrthoDB" id="5860629at2759"/>
<proteinExistence type="inferred from homology"/>
<comment type="similarity">
    <text evidence="1">Belongs to the helicase family.</text>
</comment>
<organism evidence="4 5">
    <name type="scientific">Rhizophagus clarus</name>
    <dbReference type="NCBI Taxonomy" id="94130"/>
    <lineage>
        <taxon>Eukaryota</taxon>
        <taxon>Fungi</taxon>
        <taxon>Fungi incertae sedis</taxon>
        <taxon>Mucoromycota</taxon>
        <taxon>Glomeromycotina</taxon>
        <taxon>Glomeromycetes</taxon>
        <taxon>Glomerales</taxon>
        <taxon>Glomeraceae</taxon>
        <taxon>Rhizophagus</taxon>
    </lineage>
</organism>
<dbReference type="PANTHER" id="PTHR10492">
    <property type="match status" value="1"/>
</dbReference>
<name>A0A8H3L800_9GLOM</name>
<accession>A0A8H3L800</accession>
<dbReference type="GO" id="GO:0006310">
    <property type="term" value="P:DNA recombination"/>
    <property type="evidence" value="ECO:0007669"/>
    <property type="project" value="UniProtKB-KW"/>
</dbReference>
<feature type="domain" description="DNA helicase Pif1-like 2B" evidence="3">
    <location>
        <begin position="321"/>
        <end position="367"/>
    </location>
</feature>
<dbReference type="InterPro" id="IPR010285">
    <property type="entry name" value="DNA_helicase_pif1-like_DEAD"/>
</dbReference>
<reference evidence="4" key="1">
    <citation type="submission" date="2019-10" db="EMBL/GenBank/DDBJ databases">
        <title>Conservation and host-specific expression of non-tandemly repeated heterogenous ribosome RNA gene in arbuscular mycorrhizal fungi.</title>
        <authorList>
            <person name="Maeda T."/>
            <person name="Kobayashi Y."/>
            <person name="Nakagawa T."/>
            <person name="Ezawa T."/>
            <person name="Yamaguchi K."/>
            <person name="Bino T."/>
            <person name="Nishimoto Y."/>
            <person name="Shigenobu S."/>
            <person name="Kawaguchi M."/>
        </authorList>
    </citation>
    <scope>NUCLEOTIDE SEQUENCE</scope>
    <source>
        <strain evidence="4">HR1</strain>
    </source>
</reference>
<evidence type="ECO:0000259" key="3">
    <source>
        <dbReference type="Pfam" id="PF21530"/>
    </source>
</evidence>
<dbReference type="CDD" id="cd18809">
    <property type="entry name" value="SF1_C_RecD"/>
    <property type="match status" value="1"/>
</dbReference>